<keyword evidence="9" id="KW-1185">Reference proteome</keyword>
<evidence type="ECO:0000256" key="6">
    <source>
        <dbReference type="SAM" id="MobiDB-lite"/>
    </source>
</evidence>
<feature type="domain" description="C2HC/C3H-type" evidence="7">
    <location>
        <begin position="29"/>
        <end position="58"/>
    </location>
</feature>
<dbReference type="InterPro" id="IPR026319">
    <property type="entry name" value="ZC2HC1A/B-like"/>
</dbReference>
<proteinExistence type="predicted"/>
<keyword evidence="4" id="KW-0862">Zinc</keyword>
<evidence type="ECO:0000256" key="4">
    <source>
        <dbReference type="ARBA" id="ARBA00022833"/>
    </source>
</evidence>
<name>A0A7J6MLM8_PERCH</name>
<evidence type="ECO:0000256" key="1">
    <source>
        <dbReference type="ARBA" id="ARBA00022723"/>
    </source>
</evidence>
<sequence>MVVSPRRMGEEEPEWVCAEDRYPNRSRDRFEPCPFCGRTFNPVSLEKHSKVCRQVFGKSSSRLGRVSEVRTTKISPPKDSPGKISFLGGQSMVGKVKKVDPEIDVPRGSPRNSMLRSRSGGNLLERCASPSKIPPPKASFSPRAAFRGARSDCGSPVMGFREEIGSVKDIPTYSKARAPIVAKESLRSTNLPSAGSIFGSYAPRRIQWAAPRNGLAVERENLLVKRRDDFKRLKLQKSMIGNSVII</sequence>
<dbReference type="OrthoDB" id="10066537at2759"/>
<accession>A0A7J6MLM8</accession>
<dbReference type="InterPro" id="IPR049899">
    <property type="entry name" value="Znf_C2HC_C3H"/>
</dbReference>
<evidence type="ECO:0000313" key="9">
    <source>
        <dbReference type="Proteomes" id="UP000591131"/>
    </source>
</evidence>
<gene>
    <name evidence="8" type="ORF">FOL47_000764</name>
</gene>
<keyword evidence="2" id="KW-0677">Repeat</keyword>
<evidence type="ECO:0000256" key="3">
    <source>
        <dbReference type="ARBA" id="ARBA00022771"/>
    </source>
</evidence>
<comment type="caution">
    <text evidence="8">The sequence shown here is derived from an EMBL/GenBank/DDBJ whole genome shotgun (WGS) entry which is preliminary data.</text>
</comment>
<dbReference type="GO" id="GO:0008270">
    <property type="term" value="F:zinc ion binding"/>
    <property type="evidence" value="ECO:0007669"/>
    <property type="project" value="UniProtKB-KW"/>
</dbReference>
<dbReference type="Pfam" id="PF13913">
    <property type="entry name" value="zf-C2HC_2"/>
    <property type="match status" value="1"/>
</dbReference>
<evidence type="ECO:0000259" key="7">
    <source>
        <dbReference type="PROSITE" id="PS52027"/>
    </source>
</evidence>
<evidence type="ECO:0000256" key="5">
    <source>
        <dbReference type="PROSITE-ProRule" id="PRU01371"/>
    </source>
</evidence>
<keyword evidence="1" id="KW-0479">Metal-binding</keyword>
<dbReference type="EMBL" id="JAAPAO010000115">
    <property type="protein sequence ID" value="KAF4672247.1"/>
    <property type="molecule type" value="Genomic_DNA"/>
</dbReference>
<dbReference type="PANTHER" id="PTHR13555">
    <property type="entry name" value="C2H2 ZINC FINGER CGI-62-RELATED"/>
    <property type="match status" value="1"/>
</dbReference>
<dbReference type="PANTHER" id="PTHR13555:SF36">
    <property type="entry name" value="ZINC FINGER C2HC DOMAIN-CONTAINING PROTEIN 1B"/>
    <property type="match status" value="1"/>
</dbReference>
<protein>
    <recommendedName>
        <fullName evidence="7">C2HC/C3H-type domain-containing protein</fullName>
    </recommendedName>
</protein>
<organism evidence="8 9">
    <name type="scientific">Perkinsus chesapeaki</name>
    <name type="common">Clam parasite</name>
    <name type="synonym">Perkinsus andrewsi</name>
    <dbReference type="NCBI Taxonomy" id="330153"/>
    <lineage>
        <taxon>Eukaryota</taxon>
        <taxon>Sar</taxon>
        <taxon>Alveolata</taxon>
        <taxon>Perkinsozoa</taxon>
        <taxon>Perkinsea</taxon>
        <taxon>Perkinsida</taxon>
        <taxon>Perkinsidae</taxon>
        <taxon>Perkinsus</taxon>
    </lineage>
</organism>
<keyword evidence="3 5" id="KW-0863">Zinc-finger</keyword>
<dbReference type="Proteomes" id="UP000591131">
    <property type="component" value="Unassembled WGS sequence"/>
</dbReference>
<reference evidence="8 9" key="1">
    <citation type="submission" date="2020-04" db="EMBL/GenBank/DDBJ databases">
        <title>Perkinsus chesapeaki whole genome sequence.</title>
        <authorList>
            <person name="Bogema D.R."/>
        </authorList>
    </citation>
    <scope>NUCLEOTIDE SEQUENCE [LARGE SCALE GENOMIC DNA]</scope>
    <source>
        <strain evidence="8">ATCC PRA-425</strain>
    </source>
</reference>
<dbReference type="Gene3D" id="3.30.160.60">
    <property type="entry name" value="Classic Zinc Finger"/>
    <property type="match status" value="1"/>
</dbReference>
<evidence type="ECO:0000313" key="8">
    <source>
        <dbReference type="EMBL" id="KAF4672247.1"/>
    </source>
</evidence>
<evidence type="ECO:0000256" key="2">
    <source>
        <dbReference type="ARBA" id="ARBA00022737"/>
    </source>
</evidence>
<feature type="region of interest" description="Disordered" evidence="6">
    <location>
        <begin position="128"/>
        <end position="147"/>
    </location>
</feature>
<dbReference type="AlphaFoldDB" id="A0A7J6MLM8"/>
<dbReference type="PROSITE" id="PS52027">
    <property type="entry name" value="ZF_C2HC_C3H"/>
    <property type="match status" value="1"/>
</dbReference>